<keyword evidence="13" id="KW-1185">Reference proteome</keyword>
<dbReference type="GO" id="GO:0005524">
    <property type="term" value="F:ATP binding"/>
    <property type="evidence" value="ECO:0007669"/>
    <property type="project" value="UniProtKB-UniRule"/>
</dbReference>
<protein>
    <recommendedName>
        <fullName evidence="1">non-specific serine/threonine protein kinase</fullName>
        <ecNumber evidence="1">2.7.11.1</ecNumber>
    </recommendedName>
</protein>
<evidence type="ECO:0000313" key="12">
    <source>
        <dbReference type="EMBL" id="KAJ0203921.1"/>
    </source>
</evidence>
<dbReference type="Proteomes" id="UP000235145">
    <property type="component" value="Unassembled WGS sequence"/>
</dbReference>
<dbReference type="GO" id="GO:0004714">
    <property type="term" value="F:transmembrane receptor protein tyrosine kinase activity"/>
    <property type="evidence" value="ECO:0007669"/>
    <property type="project" value="InterPro"/>
</dbReference>
<dbReference type="InterPro" id="IPR008271">
    <property type="entry name" value="Ser/Thr_kinase_AS"/>
</dbReference>
<evidence type="ECO:0000256" key="8">
    <source>
        <dbReference type="ARBA" id="ARBA00048679"/>
    </source>
</evidence>
<keyword evidence="3" id="KW-0808">Transferase</keyword>
<evidence type="ECO:0000256" key="10">
    <source>
        <dbReference type="RuleBase" id="RU000304"/>
    </source>
</evidence>
<keyword evidence="6 9" id="KW-0067">ATP-binding</keyword>
<evidence type="ECO:0000256" key="7">
    <source>
        <dbReference type="ARBA" id="ARBA00047899"/>
    </source>
</evidence>
<reference evidence="12 13" key="1">
    <citation type="journal article" date="2017" name="Nat. Commun.">
        <title>Genome assembly with in vitro proximity ligation data and whole-genome triplication in lettuce.</title>
        <authorList>
            <person name="Reyes-Chin-Wo S."/>
            <person name="Wang Z."/>
            <person name="Yang X."/>
            <person name="Kozik A."/>
            <person name="Arikit S."/>
            <person name="Song C."/>
            <person name="Xia L."/>
            <person name="Froenicke L."/>
            <person name="Lavelle D.O."/>
            <person name="Truco M.J."/>
            <person name="Xia R."/>
            <person name="Zhu S."/>
            <person name="Xu C."/>
            <person name="Xu H."/>
            <person name="Xu X."/>
            <person name="Cox K."/>
            <person name="Korf I."/>
            <person name="Meyers B.C."/>
            <person name="Michelmore R.W."/>
        </authorList>
    </citation>
    <scope>NUCLEOTIDE SEQUENCE [LARGE SCALE GENOMIC DNA]</scope>
    <source>
        <strain evidence="13">cv. Salinas</strain>
        <tissue evidence="12">Seedlings</tissue>
    </source>
</reference>
<dbReference type="PROSITE" id="PS50011">
    <property type="entry name" value="PROTEIN_KINASE_DOM"/>
    <property type="match status" value="1"/>
</dbReference>
<dbReference type="Gene3D" id="1.10.510.10">
    <property type="entry name" value="Transferase(Phosphotransferase) domain 1"/>
    <property type="match status" value="1"/>
</dbReference>
<dbReference type="FunFam" id="1.10.510.10:FF:001023">
    <property type="entry name" value="Os07g0541700 protein"/>
    <property type="match status" value="1"/>
</dbReference>
<evidence type="ECO:0000313" key="13">
    <source>
        <dbReference type="Proteomes" id="UP000235145"/>
    </source>
</evidence>
<feature type="domain" description="Protein kinase" evidence="11">
    <location>
        <begin position="25"/>
        <end position="304"/>
    </location>
</feature>
<dbReference type="PROSITE" id="PS00108">
    <property type="entry name" value="PROTEIN_KINASE_ST"/>
    <property type="match status" value="1"/>
</dbReference>
<dbReference type="EC" id="2.7.11.1" evidence="1"/>
<sequence length="343" mass="39031">MRHLMNNFGHLKIELEAIKLATNNFAEENCIGRGGFGKVYKGELVHSTGHIIVALKRLDPKFGQGNPEFWKEVIMLSLYKHENIISLLGFCDEGNEKVLVYEYAPRRSLDSYLNNGDLTWIRRLEICIGAARGLAYLHNPGETQQRVLHRDIKSSNILLDEKWNAKISDMGLSKFGPANQQYTFLVSHTVGTLGYCDPLYIESGLLTKESDVYSFGVVLFEVLCGRLCIIIENGVQESLIGLVRQYYPQNKINKISDLIFGNIKEGMNPKSLDKFVKIAYRCLERDLKDRPLMADVVSTLESALEYQVSNDVPLYLRVFSLGCFMLRITRVHFFHIIKSNIIG</sequence>
<dbReference type="GO" id="GO:0005886">
    <property type="term" value="C:plasma membrane"/>
    <property type="evidence" value="ECO:0000318"/>
    <property type="project" value="GO_Central"/>
</dbReference>
<evidence type="ECO:0000256" key="1">
    <source>
        <dbReference type="ARBA" id="ARBA00012513"/>
    </source>
</evidence>
<dbReference type="PROSITE" id="PS00107">
    <property type="entry name" value="PROTEIN_KINASE_ATP"/>
    <property type="match status" value="1"/>
</dbReference>
<dbReference type="AlphaFoldDB" id="A0A9R1VFU5"/>
<dbReference type="InterPro" id="IPR001245">
    <property type="entry name" value="Ser-Thr/Tyr_kinase_cat_dom"/>
</dbReference>
<dbReference type="FunFam" id="3.30.200.20:FF:000039">
    <property type="entry name" value="receptor-like protein kinase FERONIA"/>
    <property type="match status" value="1"/>
</dbReference>
<keyword evidence="2 10" id="KW-0723">Serine/threonine-protein kinase</keyword>
<evidence type="ECO:0000256" key="9">
    <source>
        <dbReference type="PROSITE-ProRule" id="PRU10141"/>
    </source>
</evidence>
<comment type="similarity">
    <text evidence="10">Belongs to the protein kinase superfamily.</text>
</comment>
<keyword evidence="5" id="KW-0418">Kinase</keyword>
<keyword evidence="4 9" id="KW-0547">Nucleotide-binding</keyword>
<comment type="caution">
    <text evidence="12">The sequence shown here is derived from an EMBL/GenBank/DDBJ whole genome shotgun (WGS) entry which is preliminary data.</text>
</comment>
<comment type="catalytic activity">
    <reaction evidence="7">
        <text>L-threonyl-[protein] + ATP = O-phospho-L-threonyl-[protein] + ADP + H(+)</text>
        <dbReference type="Rhea" id="RHEA:46608"/>
        <dbReference type="Rhea" id="RHEA-COMP:11060"/>
        <dbReference type="Rhea" id="RHEA-COMP:11605"/>
        <dbReference type="ChEBI" id="CHEBI:15378"/>
        <dbReference type="ChEBI" id="CHEBI:30013"/>
        <dbReference type="ChEBI" id="CHEBI:30616"/>
        <dbReference type="ChEBI" id="CHEBI:61977"/>
        <dbReference type="ChEBI" id="CHEBI:456216"/>
        <dbReference type="EC" id="2.7.11.1"/>
    </reaction>
</comment>
<dbReference type="Gene3D" id="3.30.200.20">
    <property type="entry name" value="Phosphorylase Kinase, domain 1"/>
    <property type="match status" value="1"/>
</dbReference>
<comment type="catalytic activity">
    <reaction evidence="8">
        <text>L-seryl-[protein] + ATP = O-phospho-L-seryl-[protein] + ADP + H(+)</text>
        <dbReference type="Rhea" id="RHEA:17989"/>
        <dbReference type="Rhea" id="RHEA-COMP:9863"/>
        <dbReference type="Rhea" id="RHEA-COMP:11604"/>
        <dbReference type="ChEBI" id="CHEBI:15378"/>
        <dbReference type="ChEBI" id="CHEBI:29999"/>
        <dbReference type="ChEBI" id="CHEBI:30616"/>
        <dbReference type="ChEBI" id="CHEBI:83421"/>
        <dbReference type="ChEBI" id="CHEBI:456216"/>
        <dbReference type="EC" id="2.7.11.1"/>
    </reaction>
</comment>
<dbReference type="InterPro" id="IPR017441">
    <property type="entry name" value="Protein_kinase_ATP_BS"/>
</dbReference>
<dbReference type="SUPFAM" id="SSF56112">
    <property type="entry name" value="Protein kinase-like (PK-like)"/>
    <property type="match status" value="1"/>
</dbReference>
<accession>A0A9R1VFU5</accession>
<dbReference type="InterPro" id="IPR011009">
    <property type="entry name" value="Kinase-like_dom_sf"/>
</dbReference>
<gene>
    <name evidence="12" type="ORF">LSAT_V11C500248970</name>
</gene>
<dbReference type="EMBL" id="NBSK02000005">
    <property type="protein sequence ID" value="KAJ0203921.1"/>
    <property type="molecule type" value="Genomic_DNA"/>
</dbReference>
<evidence type="ECO:0000256" key="5">
    <source>
        <dbReference type="ARBA" id="ARBA00022777"/>
    </source>
</evidence>
<proteinExistence type="inferred from homology"/>
<dbReference type="PANTHER" id="PTHR27003">
    <property type="entry name" value="OS07G0166700 PROTEIN"/>
    <property type="match status" value="1"/>
</dbReference>
<dbReference type="GO" id="GO:0004674">
    <property type="term" value="F:protein serine/threonine kinase activity"/>
    <property type="evidence" value="ECO:0007669"/>
    <property type="project" value="UniProtKB-KW"/>
</dbReference>
<dbReference type="GO" id="GO:0004672">
    <property type="term" value="F:protein kinase activity"/>
    <property type="evidence" value="ECO:0000318"/>
    <property type="project" value="GO_Central"/>
</dbReference>
<evidence type="ECO:0000256" key="6">
    <source>
        <dbReference type="ARBA" id="ARBA00022840"/>
    </source>
</evidence>
<dbReference type="PANTHER" id="PTHR27003:SF481">
    <property type="entry name" value="CONCANAVALIN A-LIKE LECTIN_GLUCANASE DOMAIN-CONTAINING PROTEIN-RELATED"/>
    <property type="match status" value="1"/>
</dbReference>
<evidence type="ECO:0000259" key="11">
    <source>
        <dbReference type="PROSITE" id="PS50011"/>
    </source>
</evidence>
<evidence type="ECO:0000256" key="4">
    <source>
        <dbReference type="ARBA" id="ARBA00022741"/>
    </source>
</evidence>
<dbReference type="InterPro" id="IPR045272">
    <property type="entry name" value="ANXUR1/2-like"/>
</dbReference>
<feature type="binding site" evidence="9">
    <location>
        <position position="56"/>
    </location>
    <ligand>
        <name>ATP</name>
        <dbReference type="ChEBI" id="CHEBI:30616"/>
    </ligand>
</feature>
<dbReference type="SMART" id="SM00220">
    <property type="entry name" value="S_TKc"/>
    <property type="match status" value="1"/>
</dbReference>
<organism evidence="12 13">
    <name type="scientific">Lactuca sativa</name>
    <name type="common">Garden lettuce</name>
    <dbReference type="NCBI Taxonomy" id="4236"/>
    <lineage>
        <taxon>Eukaryota</taxon>
        <taxon>Viridiplantae</taxon>
        <taxon>Streptophyta</taxon>
        <taxon>Embryophyta</taxon>
        <taxon>Tracheophyta</taxon>
        <taxon>Spermatophyta</taxon>
        <taxon>Magnoliopsida</taxon>
        <taxon>eudicotyledons</taxon>
        <taxon>Gunneridae</taxon>
        <taxon>Pentapetalae</taxon>
        <taxon>asterids</taxon>
        <taxon>campanulids</taxon>
        <taxon>Asterales</taxon>
        <taxon>Asteraceae</taxon>
        <taxon>Cichorioideae</taxon>
        <taxon>Cichorieae</taxon>
        <taxon>Lactucinae</taxon>
        <taxon>Lactuca</taxon>
    </lineage>
</organism>
<dbReference type="Pfam" id="PF07714">
    <property type="entry name" value="PK_Tyr_Ser-Thr"/>
    <property type="match status" value="1"/>
</dbReference>
<evidence type="ECO:0000256" key="3">
    <source>
        <dbReference type="ARBA" id="ARBA00022679"/>
    </source>
</evidence>
<dbReference type="InterPro" id="IPR000719">
    <property type="entry name" value="Prot_kinase_dom"/>
</dbReference>
<evidence type="ECO:0000256" key="2">
    <source>
        <dbReference type="ARBA" id="ARBA00022527"/>
    </source>
</evidence>
<name>A0A9R1VFU5_LACSA</name>